<dbReference type="RefSeq" id="WP_259807046.1">
    <property type="nucleotide sequence ID" value="NZ_CP080777.1"/>
</dbReference>
<keyword evidence="3" id="KW-0057">Aromatic amino acid biosynthesis</keyword>
<protein>
    <submittedName>
        <fullName evidence="5">Anthranilate phosphoribosyltransferase</fullName>
        <ecNumber evidence="5">2.4.2.18</ecNumber>
    </submittedName>
</protein>
<dbReference type="SUPFAM" id="SSF52418">
    <property type="entry name" value="Nucleoside phosphorylase/phosphoribosyltransferase catalytic domain"/>
    <property type="match status" value="1"/>
</dbReference>
<keyword evidence="3" id="KW-0028">Amino-acid biosynthesis</keyword>
<keyword evidence="2 5" id="KW-0808">Transferase</keyword>
<keyword evidence="5" id="KW-0614">Plasmid</keyword>
<dbReference type="GO" id="GO:0005829">
    <property type="term" value="C:cytosol"/>
    <property type="evidence" value="ECO:0007669"/>
    <property type="project" value="TreeGrafter"/>
</dbReference>
<dbReference type="GO" id="GO:0000162">
    <property type="term" value="P:L-tryptophan biosynthetic process"/>
    <property type="evidence" value="ECO:0007669"/>
    <property type="project" value="UniProtKB-KW"/>
</dbReference>
<keyword evidence="1 5" id="KW-0328">Glycosyltransferase</keyword>
<proteinExistence type="predicted"/>
<evidence type="ECO:0000256" key="2">
    <source>
        <dbReference type="ARBA" id="ARBA00022679"/>
    </source>
</evidence>
<dbReference type="Gene3D" id="3.40.1030.10">
    <property type="entry name" value="Nucleoside phosphorylase/phosphoribosyltransferase catalytic domain"/>
    <property type="match status" value="1"/>
</dbReference>
<dbReference type="PANTHER" id="PTHR43285">
    <property type="entry name" value="ANTHRANILATE PHOSPHORIBOSYLTRANSFERASE"/>
    <property type="match status" value="1"/>
</dbReference>
<geneLocation type="plasmid" evidence="5 6">
    <name>unnamed1</name>
</geneLocation>
<dbReference type="EC" id="2.4.2.18" evidence="5"/>
<reference evidence="5" key="1">
    <citation type="submission" date="2021-08" db="EMBL/GenBank/DDBJ databases">
        <authorList>
            <person name="Nwanade C."/>
            <person name="Wang M."/>
            <person name="Masoudi A."/>
            <person name="Yu Z."/>
            <person name="Liu J."/>
        </authorList>
    </citation>
    <scope>NUCLEOTIDE SEQUENCE</scope>
    <source>
        <strain evidence="5">S056</strain>
        <plasmid evidence="5">unnamed1</plasmid>
    </source>
</reference>
<dbReference type="PANTHER" id="PTHR43285:SF2">
    <property type="entry name" value="ANTHRANILATE PHOSPHORIBOSYLTRANSFERASE"/>
    <property type="match status" value="1"/>
</dbReference>
<gene>
    <name evidence="5" type="primary">trpD</name>
    <name evidence="5" type="ORF">K3X48_15275</name>
</gene>
<sequence length="360" mass="37186">MSPEETAAALIAGIPVSEEAMGAYWRVTDQGLRPKQESVAILAALSATAPHPAYMRSFVRFVRETYPPIALPSAENAINIVGTGGGCSTFNISTTAAFVVAAAGGTVLKSGSSAYSSTVGSGDLLAALGLARAVSDDTVNAMLKETGLAFAAPQRYAPICKRLALSALPLGFKVIGRFVNALGPLICPYAVRANVIGASSPQLMEQIGGIAADLNIPALMVHAKQGVDEFLSTGTNIWQWADAPNSQKLDPATIGLQPGPIDALAGGNLEQNIQTLTDILRGAGGRERTETVALNAGAALYAGGQAQDLEAGTRLALEVLREGAPYAKLEQARAFAARIEPLPPVPPIRSNAIAKMEGTS</sequence>
<dbReference type="InterPro" id="IPR000312">
    <property type="entry name" value="Glycosyl_Trfase_fam3"/>
</dbReference>
<dbReference type="GO" id="GO:0004048">
    <property type="term" value="F:anthranilate phosphoribosyltransferase activity"/>
    <property type="evidence" value="ECO:0007669"/>
    <property type="project" value="UniProtKB-EC"/>
</dbReference>
<evidence type="ECO:0000313" key="6">
    <source>
        <dbReference type="Proteomes" id="UP001057991"/>
    </source>
</evidence>
<evidence type="ECO:0000259" key="4">
    <source>
        <dbReference type="Pfam" id="PF00591"/>
    </source>
</evidence>
<evidence type="ECO:0000256" key="1">
    <source>
        <dbReference type="ARBA" id="ARBA00022676"/>
    </source>
</evidence>
<dbReference type="InterPro" id="IPR005940">
    <property type="entry name" value="Anthranilate_Pribosyl_Tfrase"/>
</dbReference>
<dbReference type="Pfam" id="PF00591">
    <property type="entry name" value="Glycos_transf_3"/>
    <property type="match status" value="1"/>
</dbReference>
<feature type="domain" description="Glycosyl transferase family 3" evidence="4">
    <location>
        <begin position="76"/>
        <end position="324"/>
    </location>
</feature>
<dbReference type="Proteomes" id="UP001057991">
    <property type="component" value="Plasmid unnamed1"/>
</dbReference>
<name>A0A9Q9HH58_9RHOB</name>
<organism evidence="5 6">
    <name type="scientific">Aliiroseovarius crassostreae</name>
    <dbReference type="NCBI Taxonomy" id="154981"/>
    <lineage>
        <taxon>Bacteria</taxon>
        <taxon>Pseudomonadati</taxon>
        <taxon>Pseudomonadota</taxon>
        <taxon>Alphaproteobacteria</taxon>
        <taxon>Rhodobacterales</taxon>
        <taxon>Paracoccaceae</taxon>
        <taxon>Aliiroseovarius</taxon>
    </lineage>
</organism>
<dbReference type="NCBIfam" id="TIGR01245">
    <property type="entry name" value="trpD"/>
    <property type="match status" value="1"/>
</dbReference>
<dbReference type="InterPro" id="IPR035902">
    <property type="entry name" value="Nuc_phospho_transferase"/>
</dbReference>
<keyword evidence="3" id="KW-0822">Tryptophan biosynthesis</keyword>
<dbReference type="EMBL" id="CP080777">
    <property type="protein sequence ID" value="UWP97190.1"/>
    <property type="molecule type" value="Genomic_DNA"/>
</dbReference>
<dbReference type="AlphaFoldDB" id="A0A9Q9HH58"/>
<evidence type="ECO:0000313" key="5">
    <source>
        <dbReference type="EMBL" id="UWP97190.1"/>
    </source>
</evidence>
<accession>A0A9Q9HH58</accession>
<evidence type="ECO:0000256" key="3">
    <source>
        <dbReference type="ARBA" id="ARBA00022822"/>
    </source>
</evidence>